<evidence type="ECO:0000256" key="3">
    <source>
        <dbReference type="ARBA" id="ARBA00022500"/>
    </source>
</evidence>
<dbReference type="PANTHER" id="PTHR24225">
    <property type="entry name" value="CHEMOTACTIC RECEPTOR"/>
    <property type="match status" value="1"/>
</dbReference>
<keyword evidence="7 14" id="KW-0472">Membrane</keyword>
<evidence type="ECO:0000256" key="2">
    <source>
        <dbReference type="ARBA" id="ARBA00022475"/>
    </source>
</evidence>
<dbReference type="AlphaFoldDB" id="A0ABD1KJV7"/>
<evidence type="ECO:0000256" key="11">
    <source>
        <dbReference type="ARBA" id="ARBA00023224"/>
    </source>
</evidence>
<sequence length="336" mass="37456">MSGNDTYYESDSYYSSNTLFGSYEEYSYTPQPPTGWSCDALCVFILLSSIIILILGILGNGLVIWIIGLKTTRTVNSSWYLSLAISDLLLCITVPFNSVYMTTGEWHFGHFMCKFICVAIPLNIYCSVFLLVIVSIDRCLCVIAPVWSQNHRTLRGSSVVIAVAWTLSALISLPTLVFSTTLEQHGRTICVYNDIVAKVSLQTLIVTGFVVGLVVPLVVIVVCYAIIMQKLRANRMSKSSRPFRVMTAVIITFVICWLPFQIFRMLGIHKVPIKTGIQISIVLAYANSFMNPLLYSFMGHDFRNKCIRSICARVENALQEEGQSTKGISISRSADS</sequence>
<dbReference type="InterPro" id="IPR017452">
    <property type="entry name" value="GPCR_Rhodpsn_7TM"/>
</dbReference>
<evidence type="ECO:0000259" key="15">
    <source>
        <dbReference type="PROSITE" id="PS50262"/>
    </source>
</evidence>
<evidence type="ECO:0000256" key="10">
    <source>
        <dbReference type="ARBA" id="ARBA00023180"/>
    </source>
</evidence>
<keyword evidence="4 13" id="KW-0812">Transmembrane</keyword>
<proteinExistence type="inferred from homology"/>
<keyword evidence="11 13" id="KW-0807">Transducer</keyword>
<keyword evidence="5 14" id="KW-1133">Transmembrane helix</keyword>
<dbReference type="PRINTS" id="PR00237">
    <property type="entry name" value="GPCRRHODOPSN"/>
</dbReference>
<evidence type="ECO:0000256" key="9">
    <source>
        <dbReference type="ARBA" id="ARBA00023170"/>
    </source>
</evidence>
<keyword evidence="2" id="KW-1003">Cell membrane</keyword>
<protein>
    <recommendedName>
        <fullName evidence="15">G-protein coupled receptors family 1 profile domain-containing protein</fullName>
    </recommendedName>
</protein>
<dbReference type="Proteomes" id="UP001591681">
    <property type="component" value="Unassembled WGS sequence"/>
</dbReference>
<name>A0ABD1KJV7_9TELE</name>
<comment type="caution">
    <text evidence="16">The sequence shown here is derived from an EMBL/GenBank/DDBJ whole genome shotgun (WGS) entry which is preliminary data.</text>
</comment>
<feature type="transmembrane region" description="Helical" evidence="14">
    <location>
        <begin position="243"/>
        <end position="263"/>
    </location>
</feature>
<keyword evidence="9 13" id="KW-0675">Receptor</keyword>
<accession>A0ABD1KJV7</accession>
<comment type="similarity">
    <text evidence="12">Belongs to the chemokine-like receptor (CMKLR) family.</text>
</comment>
<dbReference type="PANTHER" id="PTHR24225:SF0">
    <property type="entry name" value="N-FORMYL PEPTIDE RECEPTOR 2"/>
    <property type="match status" value="1"/>
</dbReference>
<dbReference type="Gene3D" id="1.20.1070.10">
    <property type="entry name" value="Rhodopsin 7-helix transmembrane proteins"/>
    <property type="match status" value="1"/>
</dbReference>
<feature type="transmembrane region" description="Helical" evidence="14">
    <location>
        <begin position="275"/>
        <end position="295"/>
    </location>
</feature>
<evidence type="ECO:0000256" key="1">
    <source>
        <dbReference type="ARBA" id="ARBA00004651"/>
    </source>
</evidence>
<comment type="subcellular location">
    <subcellularLocation>
        <location evidence="1">Cell membrane</location>
        <topology evidence="1">Multi-pass membrane protein</topology>
    </subcellularLocation>
</comment>
<evidence type="ECO:0000256" key="6">
    <source>
        <dbReference type="ARBA" id="ARBA00023040"/>
    </source>
</evidence>
<dbReference type="GO" id="GO:0006935">
    <property type="term" value="P:chemotaxis"/>
    <property type="evidence" value="ECO:0007669"/>
    <property type="project" value="UniProtKB-KW"/>
</dbReference>
<organism evidence="16 17">
    <name type="scientific">Coilia grayii</name>
    <name type="common">Gray's grenadier anchovy</name>
    <dbReference type="NCBI Taxonomy" id="363190"/>
    <lineage>
        <taxon>Eukaryota</taxon>
        <taxon>Metazoa</taxon>
        <taxon>Chordata</taxon>
        <taxon>Craniata</taxon>
        <taxon>Vertebrata</taxon>
        <taxon>Euteleostomi</taxon>
        <taxon>Actinopterygii</taxon>
        <taxon>Neopterygii</taxon>
        <taxon>Teleostei</taxon>
        <taxon>Clupei</taxon>
        <taxon>Clupeiformes</taxon>
        <taxon>Clupeoidei</taxon>
        <taxon>Engraulidae</taxon>
        <taxon>Coilinae</taxon>
        <taxon>Coilia</taxon>
    </lineage>
</organism>
<keyword evidence="17" id="KW-1185">Reference proteome</keyword>
<keyword evidence="3" id="KW-0145">Chemotaxis</keyword>
<dbReference type="FunFam" id="1.20.1070.10:FF:000034">
    <property type="entry name" value="G-protein coupled receptor 1"/>
    <property type="match status" value="1"/>
</dbReference>
<dbReference type="GO" id="GO:0004930">
    <property type="term" value="F:G protein-coupled receptor activity"/>
    <property type="evidence" value="ECO:0007669"/>
    <property type="project" value="UniProtKB-KW"/>
</dbReference>
<feature type="transmembrane region" description="Helical" evidence="14">
    <location>
        <begin position="122"/>
        <end position="147"/>
    </location>
</feature>
<keyword evidence="10" id="KW-0325">Glycoprotein</keyword>
<comment type="similarity">
    <text evidence="13">Belongs to the G-protein coupled receptor 1 family.</text>
</comment>
<dbReference type="GO" id="GO:0005886">
    <property type="term" value="C:plasma membrane"/>
    <property type="evidence" value="ECO:0007669"/>
    <property type="project" value="UniProtKB-SubCell"/>
</dbReference>
<feature type="transmembrane region" description="Helical" evidence="14">
    <location>
        <begin position="159"/>
        <end position="179"/>
    </location>
</feature>
<dbReference type="SUPFAM" id="SSF81321">
    <property type="entry name" value="Family A G protein-coupled receptor-like"/>
    <property type="match status" value="1"/>
</dbReference>
<feature type="transmembrane region" description="Helical" evidence="14">
    <location>
        <begin position="43"/>
        <end position="67"/>
    </location>
</feature>
<dbReference type="InterPro" id="IPR000826">
    <property type="entry name" value="Formyl_rcpt-rel"/>
</dbReference>
<dbReference type="PROSITE" id="PS50262">
    <property type="entry name" value="G_PROTEIN_RECEP_F1_2"/>
    <property type="match status" value="1"/>
</dbReference>
<dbReference type="Pfam" id="PF00001">
    <property type="entry name" value="7tm_1"/>
    <property type="match status" value="1"/>
</dbReference>
<dbReference type="EMBL" id="JBHFQA010000005">
    <property type="protein sequence ID" value="KAL2099377.1"/>
    <property type="molecule type" value="Genomic_DNA"/>
</dbReference>
<evidence type="ECO:0000313" key="17">
    <source>
        <dbReference type="Proteomes" id="UP001591681"/>
    </source>
</evidence>
<reference evidence="16 17" key="1">
    <citation type="submission" date="2024-09" db="EMBL/GenBank/DDBJ databases">
        <title>A chromosome-level genome assembly of Gray's grenadier anchovy, Coilia grayii.</title>
        <authorList>
            <person name="Fu Z."/>
        </authorList>
    </citation>
    <scope>NUCLEOTIDE SEQUENCE [LARGE SCALE GENOMIC DNA]</scope>
    <source>
        <strain evidence="16">G4</strain>
        <tissue evidence="16">Muscle</tissue>
    </source>
</reference>
<evidence type="ECO:0000256" key="14">
    <source>
        <dbReference type="SAM" id="Phobius"/>
    </source>
</evidence>
<dbReference type="PRINTS" id="PR00526">
    <property type="entry name" value="FMETLEUPHER"/>
</dbReference>
<feature type="transmembrane region" description="Helical" evidence="14">
    <location>
        <begin position="199"/>
        <end position="227"/>
    </location>
</feature>
<evidence type="ECO:0000256" key="12">
    <source>
        <dbReference type="ARBA" id="ARBA00025736"/>
    </source>
</evidence>
<evidence type="ECO:0000256" key="7">
    <source>
        <dbReference type="ARBA" id="ARBA00023136"/>
    </source>
</evidence>
<dbReference type="PROSITE" id="PS00237">
    <property type="entry name" value="G_PROTEIN_RECEP_F1_1"/>
    <property type="match status" value="1"/>
</dbReference>
<feature type="domain" description="G-protein coupled receptors family 1 profile" evidence="15">
    <location>
        <begin position="59"/>
        <end position="295"/>
    </location>
</feature>
<keyword evidence="6 13" id="KW-0297">G-protein coupled receptor</keyword>
<dbReference type="InterPro" id="IPR000276">
    <property type="entry name" value="GPCR_Rhodpsn"/>
</dbReference>
<feature type="transmembrane region" description="Helical" evidence="14">
    <location>
        <begin position="79"/>
        <end position="102"/>
    </location>
</feature>
<evidence type="ECO:0000256" key="5">
    <source>
        <dbReference type="ARBA" id="ARBA00022989"/>
    </source>
</evidence>
<evidence type="ECO:0000256" key="8">
    <source>
        <dbReference type="ARBA" id="ARBA00023157"/>
    </source>
</evidence>
<gene>
    <name evidence="16" type="ORF">ACEWY4_005857</name>
</gene>
<evidence type="ECO:0000256" key="13">
    <source>
        <dbReference type="RuleBase" id="RU000688"/>
    </source>
</evidence>
<evidence type="ECO:0000313" key="16">
    <source>
        <dbReference type="EMBL" id="KAL2099377.1"/>
    </source>
</evidence>
<evidence type="ECO:0000256" key="4">
    <source>
        <dbReference type="ARBA" id="ARBA00022692"/>
    </source>
</evidence>
<keyword evidence="8" id="KW-1015">Disulfide bond</keyword>